<dbReference type="Proteomes" id="UP000703269">
    <property type="component" value="Unassembled WGS sequence"/>
</dbReference>
<evidence type="ECO:0000256" key="8">
    <source>
        <dbReference type="ARBA" id="ARBA00022927"/>
    </source>
</evidence>
<dbReference type="InterPro" id="IPR050897">
    <property type="entry name" value="SMAUG/VTS1_RNA-bind"/>
</dbReference>
<evidence type="ECO:0000313" key="16">
    <source>
        <dbReference type="Proteomes" id="UP000703269"/>
    </source>
</evidence>
<gene>
    <name evidence="15" type="ORF">PsYK624_138710</name>
</gene>
<evidence type="ECO:0000256" key="2">
    <source>
        <dbReference type="ARBA" id="ARBA00004514"/>
    </source>
</evidence>
<dbReference type="SMART" id="SM00454">
    <property type="entry name" value="SAM"/>
    <property type="match status" value="1"/>
</dbReference>
<feature type="compositionally biased region" description="Polar residues" evidence="13">
    <location>
        <begin position="347"/>
        <end position="376"/>
    </location>
</feature>
<keyword evidence="4" id="KW-0813">Transport</keyword>
<feature type="region of interest" description="Disordered" evidence="13">
    <location>
        <begin position="494"/>
        <end position="531"/>
    </location>
</feature>
<dbReference type="AlphaFoldDB" id="A0A9P3GQF2"/>
<evidence type="ECO:0000256" key="11">
    <source>
        <dbReference type="ARBA" id="ARBA00054767"/>
    </source>
</evidence>
<evidence type="ECO:0000256" key="7">
    <source>
        <dbReference type="ARBA" id="ARBA00022884"/>
    </source>
</evidence>
<feature type="region of interest" description="Disordered" evidence="13">
    <location>
        <begin position="326"/>
        <end position="412"/>
    </location>
</feature>
<dbReference type="InterPro" id="IPR013761">
    <property type="entry name" value="SAM/pointed_sf"/>
</dbReference>
<protein>
    <recommendedName>
        <fullName evidence="10">RNA-binding protein VTS1</fullName>
    </recommendedName>
    <alternativeName>
        <fullName evidence="12">RNA-binding protein vts1</fullName>
    </alternativeName>
</protein>
<organism evidence="15 16">
    <name type="scientific">Phanerochaete sordida</name>
    <dbReference type="NCBI Taxonomy" id="48140"/>
    <lineage>
        <taxon>Eukaryota</taxon>
        <taxon>Fungi</taxon>
        <taxon>Dikarya</taxon>
        <taxon>Basidiomycota</taxon>
        <taxon>Agaricomycotina</taxon>
        <taxon>Agaricomycetes</taxon>
        <taxon>Polyporales</taxon>
        <taxon>Phanerochaetaceae</taxon>
        <taxon>Phanerochaete</taxon>
    </lineage>
</organism>
<comment type="similarity">
    <text evidence="3">Belongs to the VTS1 family.</text>
</comment>
<comment type="subcellular location">
    <subcellularLocation>
        <location evidence="1">Cytoplasm</location>
        <location evidence="1">P-body</location>
    </subcellularLocation>
    <subcellularLocation>
        <location evidence="2">Cytoplasm</location>
        <location evidence="2">Cytosol</location>
    </subcellularLocation>
</comment>
<evidence type="ECO:0000256" key="9">
    <source>
        <dbReference type="ARBA" id="ARBA00024046"/>
    </source>
</evidence>
<feature type="compositionally biased region" description="Polar residues" evidence="13">
    <location>
        <begin position="227"/>
        <end position="236"/>
    </location>
</feature>
<dbReference type="EMBL" id="BPQB01000075">
    <property type="protein sequence ID" value="GJE97650.1"/>
    <property type="molecule type" value="Genomic_DNA"/>
</dbReference>
<sequence>MGPTSSRPTIATQGLSPASPRPGAVAGAGRPTSELLSGSGMFQTPEAEAIDQWFENLQNYEATLEEMAAASLDVNFKEELSAIEQWFKVLSEAERTAALYSLLQHSTQVQIRFFITVLQQMARADPMTALLSPAVGGSMQSQMEAKLAQMNLKSPGLKSNLPASPTARNFSGGMGNNFLSPDSASLAAGANDPATTLAQQRAKLKASNAAHRISAPALGSAVGDRNTWGSGSNQLGQVDERSSSPAAQELTVPSPSLNSARPKSTDFSGVANAFKSPRADLDGALSPMVGDSWASMVNTPLMPMFAKERNPGQSLDAAAAKLNDWTNSSGPGVPLISDPPKKLNRLSKGNTGFNNNDAGQNNYGDNFNSQLGQQRNAPGGFRNAPGNNGFGGQPGWNGARSPALSQQSDGSMNGLGVGGFNLGMNPAGLGMGLPGTPGFNMAALAGMAPVSPFNNMFNIQNIAAMGLTPEQMLAMQMAAAAGQLGPNALGGFMGMQQNSPSTRSGRSNMRSPGVKTPSTRGDAKKDEEDVDPKVLEDVPAWLRSLRLHKYTPNFEGMDWRDMVAMDEAALEAKGVAALGARRKMLKTFEVVRKKMGIDAPGSASGSATPAPSV</sequence>
<dbReference type="OrthoDB" id="2155283at2759"/>
<keyword evidence="8" id="KW-0653">Protein transport</keyword>
<dbReference type="PROSITE" id="PS50105">
    <property type="entry name" value="SAM_DOMAIN"/>
    <property type="match status" value="1"/>
</dbReference>
<keyword evidence="16" id="KW-1185">Reference proteome</keyword>
<evidence type="ECO:0000256" key="5">
    <source>
        <dbReference type="ARBA" id="ARBA00022490"/>
    </source>
</evidence>
<dbReference type="GO" id="GO:0000166">
    <property type="term" value="F:nucleotide binding"/>
    <property type="evidence" value="ECO:0007669"/>
    <property type="project" value="UniProtKB-KW"/>
</dbReference>
<keyword evidence="5" id="KW-0963">Cytoplasm</keyword>
<feature type="region of interest" description="Disordered" evidence="13">
    <location>
        <begin position="217"/>
        <end position="269"/>
    </location>
</feature>
<dbReference type="GO" id="GO:0015031">
    <property type="term" value="P:protein transport"/>
    <property type="evidence" value="ECO:0007669"/>
    <property type="project" value="UniProtKB-KW"/>
</dbReference>
<comment type="subunit">
    <text evidence="9">Monomer. Binds to RNA.</text>
</comment>
<reference evidence="15 16" key="1">
    <citation type="submission" date="2021-08" db="EMBL/GenBank/DDBJ databases">
        <title>Draft Genome Sequence of Phanerochaete sordida strain YK-624.</title>
        <authorList>
            <person name="Mori T."/>
            <person name="Dohra H."/>
            <person name="Suzuki T."/>
            <person name="Kawagishi H."/>
            <person name="Hirai H."/>
        </authorList>
    </citation>
    <scope>NUCLEOTIDE SEQUENCE [LARGE SCALE GENOMIC DNA]</scope>
    <source>
        <strain evidence="15 16">YK-624</strain>
    </source>
</reference>
<proteinExistence type="inferred from homology"/>
<dbReference type="GO" id="GO:0005829">
    <property type="term" value="C:cytosol"/>
    <property type="evidence" value="ECO:0007669"/>
    <property type="project" value="UniProtKB-SubCell"/>
</dbReference>
<feature type="compositionally biased region" description="Basic and acidic residues" evidence="13">
    <location>
        <begin position="521"/>
        <end position="531"/>
    </location>
</feature>
<dbReference type="GO" id="GO:0003729">
    <property type="term" value="F:mRNA binding"/>
    <property type="evidence" value="ECO:0007669"/>
    <property type="project" value="InterPro"/>
</dbReference>
<dbReference type="Gene3D" id="1.10.150.50">
    <property type="entry name" value="Transcription Factor, Ets-1"/>
    <property type="match status" value="1"/>
</dbReference>
<keyword evidence="7" id="KW-0694">RNA-binding</keyword>
<evidence type="ECO:0000256" key="10">
    <source>
        <dbReference type="ARBA" id="ARBA00024136"/>
    </source>
</evidence>
<evidence type="ECO:0000256" key="4">
    <source>
        <dbReference type="ARBA" id="ARBA00022448"/>
    </source>
</evidence>
<evidence type="ECO:0000313" key="15">
    <source>
        <dbReference type="EMBL" id="GJE97650.1"/>
    </source>
</evidence>
<feature type="compositionally biased region" description="Polar residues" evidence="13">
    <location>
        <begin position="243"/>
        <end position="267"/>
    </location>
</feature>
<dbReference type="PANTHER" id="PTHR12515:SF5">
    <property type="entry name" value="PROTEIN SMAUG"/>
    <property type="match status" value="1"/>
</dbReference>
<dbReference type="PANTHER" id="PTHR12515">
    <property type="entry name" value="STERILE ALPHA MOTIF DOMAIN CONTAINING PROTEIN 4-RELATED"/>
    <property type="match status" value="1"/>
</dbReference>
<dbReference type="GO" id="GO:0000289">
    <property type="term" value="P:nuclear-transcribed mRNA poly(A) tail shortening"/>
    <property type="evidence" value="ECO:0007669"/>
    <property type="project" value="TreeGrafter"/>
</dbReference>
<dbReference type="Pfam" id="PF25479">
    <property type="entry name" value="Vts1"/>
    <property type="match status" value="1"/>
</dbReference>
<evidence type="ECO:0000256" key="1">
    <source>
        <dbReference type="ARBA" id="ARBA00004201"/>
    </source>
</evidence>
<evidence type="ECO:0000256" key="6">
    <source>
        <dbReference type="ARBA" id="ARBA00022741"/>
    </source>
</evidence>
<feature type="region of interest" description="Disordered" evidence="13">
    <location>
        <begin position="1"/>
        <end position="39"/>
    </location>
</feature>
<dbReference type="SUPFAM" id="SSF47769">
    <property type="entry name" value="SAM/Pointed domain"/>
    <property type="match status" value="1"/>
</dbReference>
<comment type="caution">
    <text evidence="15">The sequence shown here is derived from an EMBL/GenBank/DDBJ whole genome shotgun (WGS) entry which is preliminary data.</text>
</comment>
<evidence type="ECO:0000259" key="14">
    <source>
        <dbReference type="PROSITE" id="PS50105"/>
    </source>
</evidence>
<dbReference type="FunFam" id="1.10.150.50:FF:000033">
    <property type="entry name" value="Protein vts1, variant"/>
    <property type="match status" value="1"/>
</dbReference>
<feature type="compositionally biased region" description="Polar residues" evidence="13">
    <location>
        <begin position="1"/>
        <end position="16"/>
    </location>
</feature>
<feature type="domain" description="SAM" evidence="14">
    <location>
        <begin position="533"/>
        <end position="594"/>
    </location>
</feature>
<dbReference type="InterPro" id="IPR057327">
    <property type="entry name" value="Vts1_dom"/>
</dbReference>
<evidence type="ECO:0000256" key="3">
    <source>
        <dbReference type="ARBA" id="ARBA00007325"/>
    </source>
</evidence>
<dbReference type="Pfam" id="PF07647">
    <property type="entry name" value="SAM_2"/>
    <property type="match status" value="1"/>
</dbReference>
<dbReference type="CDD" id="cd09556">
    <property type="entry name" value="SAM_VTS1_fungal"/>
    <property type="match status" value="1"/>
</dbReference>
<keyword evidence="6" id="KW-0547">Nucleotide-binding</keyword>
<dbReference type="GO" id="GO:0000932">
    <property type="term" value="C:P-body"/>
    <property type="evidence" value="ECO:0007669"/>
    <property type="project" value="UniProtKB-SubCell"/>
</dbReference>
<evidence type="ECO:0000256" key="12">
    <source>
        <dbReference type="ARBA" id="ARBA00073291"/>
    </source>
</evidence>
<evidence type="ECO:0000256" key="13">
    <source>
        <dbReference type="SAM" id="MobiDB-lite"/>
    </source>
</evidence>
<accession>A0A9P3GQF2</accession>
<feature type="compositionally biased region" description="Polar residues" evidence="13">
    <location>
        <begin position="495"/>
        <end position="510"/>
    </location>
</feature>
<name>A0A9P3GQF2_9APHY</name>
<dbReference type="InterPro" id="IPR037635">
    <property type="entry name" value="VTS1_SAM"/>
</dbReference>
<dbReference type="InterPro" id="IPR001660">
    <property type="entry name" value="SAM"/>
</dbReference>
<comment type="function">
    <text evidence="11">RNA-binding protein involved in post-transcriptional regulation through transcript degradation.</text>
</comment>